<keyword evidence="1" id="KW-0521">NADP</keyword>
<dbReference type="EMBL" id="BSPC01000077">
    <property type="protein sequence ID" value="GLS23637.1"/>
    <property type="molecule type" value="Genomic_DNA"/>
</dbReference>
<dbReference type="InterPro" id="IPR020843">
    <property type="entry name" value="ER"/>
</dbReference>
<name>A0ABQ6CZC2_9HYPH</name>
<protein>
    <submittedName>
        <fullName evidence="3">Oxidoreductase</fullName>
    </submittedName>
</protein>
<dbReference type="RefSeq" id="WP_284316570.1">
    <property type="nucleotide sequence ID" value="NZ_BSPC01000077.1"/>
</dbReference>
<accession>A0ABQ6CZC2</accession>
<dbReference type="InterPro" id="IPR013154">
    <property type="entry name" value="ADH-like_N"/>
</dbReference>
<keyword evidence="4" id="KW-1185">Reference proteome</keyword>
<dbReference type="PANTHER" id="PTHR44154:SF1">
    <property type="entry name" value="QUINONE OXIDOREDUCTASE"/>
    <property type="match status" value="1"/>
</dbReference>
<dbReference type="Proteomes" id="UP001156882">
    <property type="component" value="Unassembled WGS sequence"/>
</dbReference>
<feature type="domain" description="Enoyl reductase (ER)" evidence="2">
    <location>
        <begin position="10"/>
        <end position="319"/>
    </location>
</feature>
<dbReference type="InterPro" id="IPR036291">
    <property type="entry name" value="NAD(P)-bd_dom_sf"/>
</dbReference>
<dbReference type="SUPFAM" id="SSF51735">
    <property type="entry name" value="NAD(P)-binding Rossmann-fold domains"/>
    <property type="match status" value="1"/>
</dbReference>
<evidence type="ECO:0000259" key="2">
    <source>
        <dbReference type="SMART" id="SM00829"/>
    </source>
</evidence>
<proteinExistence type="predicted"/>
<sequence>MNALQIRQFGAPETLELVTRAEPALGPGMALVRVEAASINPSDVKNVAGAMKQTTLPRIPGRDYAGVVEQGPAEWVGAEVWGSGGDAGFTRDGTHASHIEVPVASLRRKPERLGFAEAASVGVNFITAWSGIVEAAQVKAGETLLIIGAGGGVGGAAAQIAHHLGARIIGADRHAPRPDAPIHRLAAHQVIGAEDLPAAVRATTGGNGADAVFDTVGGVTFRTALGCLALRGRLIEISATGQREVTFNLADFYHNESRLLGVDSLKRDLTASARILEALAPGFEAGVYRPAPIAETVSLRQAREGYRKVADGIAGRVVITPNAGDAA</sequence>
<evidence type="ECO:0000256" key="1">
    <source>
        <dbReference type="ARBA" id="ARBA00022857"/>
    </source>
</evidence>
<dbReference type="Pfam" id="PF00107">
    <property type="entry name" value="ADH_zinc_N"/>
    <property type="match status" value="1"/>
</dbReference>
<dbReference type="SMART" id="SM00829">
    <property type="entry name" value="PKS_ER"/>
    <property type="match status" value="1"/>
</dbReference>
<dbReference type="SUPFAM" id="SSF50129">
    <property type="entry name" value="GroES-like"/>
    <property type="match status" value="1"/>
</dbReference>
<dbReference type="PANTHER" id="PTHR44154">
    <property type="entry name" value="QUINONE OXIDOREDUCTASE"/>
    <property type="match status" value="1"/>
</dbReference>
<dbReference type="Gene3D" id="3.90.180.10">
    <property type="entry name" value="Medium-chain alcohol dehydrogenases, catalytic domain"/>
    <property type="match status" value="1"/>
</dbReference>
<dbReference type="InterPro" id="IPR013149">
    <property type="entry name" value="ADH-like_C"/>
</dbReference>
<dbReference type="Pfam" id="PF08240">
    <property type="entry name" value="ADH_N"/>
    <property type="match status" value="1"/>
</dbReference>
<evidence type="ECO:0000313" key="3">
    <source>
        <dbReference type="EMBL" id="GLS23637.1"/>
    </source>
</evidence>
<dbReference type="Gene3D" id="3.40.50.720">
    <property type="entry name" value="NAD(P)-binding Rossmann-like Domain"/>
    <property type="match status" value="1"/>
</dbReference>
<comment type="caution">
    <text evidence="3">The sequence shown here is derived from an EMBL/GenBank/DDBJ whole genome shotgun (WGS) entry which is preliminary data.</text>
</comment>
<evidence type="ECO:0000313" key="4">
    <source>
        <dbReference type="Proteomes" id="UP001156882"/>
    </source>
</evidence>
<reference evidence="4" key="1">
    <citation type="journal article" date="2019" name="Int. J. Syst. Evol. Microbiol.">
        <title>The Global Catalogue of Microorganisms (GCM) 10K type strain sequencing project: providing services to taxonomists for standard genome sequencing and annotation.</title>
        <authorList>
            <consortium name="The Broad Institute Genomics Platform"/>
            <consortium name="The Broad Institute Genome Sequencing Center for Infectious Disease"/>
            <person name="Wu L."/>
            <person name="Ma J."/>
        </authorList>
    </citation>
    <scope>NUCLEOTIDE SEQUENCE [LARGE SCALE GENOMIC DNA]</scope>
    <source>
        <strain evidence="4">NBRC 101365</strain>
    </source>
</reference>
<gene>
    <name evidence="3" type="ORF">GCM10007874_66580</name>
</gene>
<dbReference type="InterPro" id="IPR051603">
    <property type="entry name" value="Zinc-ADH_QOR/CCCR"/>
</dbReference>
<dbReference type="InterPro" id="IPR011032">
    <property type="entry name" value="GroES-like_sf"/>
</dbReference>
<organism evidence="3 4">
    <name type="scientific">Labrys miyagiensis</name>
    <dbReference type="NCBI Taxonomy" id="346912"/>
    <lineage>
        <taxon>Bacteria</taxon>
        <taxon>Pseudomonadati</taxon>
        <taxon>Pseudomonadota</taxon>
        <taxon>Alphaproteobacteria</taxon>
        <taxon>Hyphomicrobiales</taxon>
        <taxon>Xanthobacteraceae</taxon>
        <taxon>Labrys</taxon>
    </lineage>
</organism>